<proteinExistence type="predicted"/>
<dbReference type="GO" id="GO:0008757">
    <property type="term" value="F:S-adenosylmethionine-dependent methyltransferase activity"/>
    <property type="evidence" value="ECO:0007669"/>
    <property type="project" value="InterPro"/>
</dbReference>
<dbReference type="Pfam" id="PF08241">
    <property type="entry name" value="Methyltransf_11"/>
    <property type="match status" value="1"/>
</dbReference>
<evidence type="ECO:0000313" key="3">
    <source>
        <dbReference type="Proteomes" id="UP000002333"/>
    </source>
</evidence>
<dbReference type="InterPro" id="IPR013216">
    <property type="entry name" value="Methyltransf_11"/>
</dbReference>
<dbReference type="GO" id="GO:0032259">
    <property type="term" value="P:methylation"/>
    <property type="evidence" value="ECO:0007669"/>
    <property type="project" value="UniProtKB-KW"/>
</dbReference>
<evidence type="ECO:0000313" key="2">
    <source>
        <dbReference type="EMBL" id="ACQ55052.1"/>
    </source>
</evidence>
<dbReference type="CDD" id="cd02440">
    <property type="entry name" value="AdoMet_MTases"/>
    <property type="match status" value="1"/>
</dbReference>
<sequence>MELSPKLYHYFVRPQWFSNIFYDKMFHDLIDFRGKTVLDFGCGVGSSSFLFEPSAYHGVDCDGNRIEYAKKLYPEHNFMVIKADGRLPLSRNSVDYVMILSVLHHISTELFFDYLKEFQRVLKLDGSLIIVEPCFYEKASLPNWCMSNFDKGRYIRNEDEYLDIFRKANYKTKVIKRYNQLLFYNKIMFFASPICEI</sequence>
<accession>A0A3F2ZV41</accession>
<organism evidence="2 3">
    <name type="scientific">Clostridium botulinum (strain 657 / Type Ba4)</name>
    <dbReference type="NCBI Taxonomy" id="515621"/>
    <lineage>
        <taxon>Bacteria</taxon>
        <taxon>Bacillati</taxon>
        <taxon>Bacillota</taxon>
        <taxon>Clostridia</taxon>
        <taxon>Eubacteriales</taxon>
        <taxon>Clostridiaceae</taxon>
        <taxon>Clostridium</taxon>
    </lineage>
</organism>
<keyword evidence="2" id="KW-0489">Methyltransferase</keyword>
<dbReference type="PANTHER" id="PTHR43591:SF24">
    <property type="entry name" value="2-METHOXY-6-POLYPRENYL-1,4-BENZOQUINOL METHYLASE, MITOCHONDRIAL"/>
    <property type="match status" value="1"/>
</dbReference>
<keyword evidence="2" id="KW-0808">Transferase</keyword>
<gene>
    <name evidence="2" type="ordered locus">CLJ_B2296</name>
</gene>
<dbReference type="SUPFAM" id="SSF53335">
    <property type="entry name" value="S-adenosyl-L-methionine-dependent methyltransferases"/>
    <property type="match status" value="1"/>
</dbReference>
<dbReference type="PANTHER" id="PTHR43591">
    <property type="entry name" value="METHYLTRANSFERASE"/>
    <property type="match status" value="1"/>
</dbReference>
<reference evidence="3" key="2">
    <citation type="submission" date="2008-05" db="EMBL/GenBank/DDBJ databases">
        <title>Genome sequence of Clostridium botulinum Ba4 strain 657.</title>
        <authorList>
            <person name="Shrivastava S."/>
            <person name="Brown J.L."/>
            <person name="Bruce D."/>
            <person name="Detter C."/>
            <person name="Munk C."/>
            <person name="Smith L.A."/>
            <person name="Smith T.J."/>
            <person name="Sutton G."/>
            <person name="Brettin T.S."/>
        </authorList>
    </citation>
    <scope>NUCLEOTIDE SEQUENCE [LARGE SCALE GENOMIC DNA]</scope>
    <source>
        <strain evidence="3">657 / Type Ba4</strain>
    </source>
</reference>
<feature type="domain" description="Methyltransferase type 11" evidence="1">
    <location>
        <begin position="38"/>
        <end position="130"/>
    </location>
</feature>
<dbReference type="Gene3D" id="3.40.50.150">
    <property type="entry name" value="Vaccinia Virus protein VP39"/>
    <property type="match status" value="1"/>
</dbReference>
<name>A0A3F2ZV41_CLOB6</name>
<evidence type="ECO:0000259" key="1">
    <source>
        <dbReference type="Pfam" id="PF08241"/>
    </source>
</evidence>
<protein>
    <submittedName>
        <fullName evidence="2">Methyltransferase type 11</fullName>
    </submittedName>
</protein>
<dbReference type="Proteomes" id="UP000002333">
    <property type="component" value="Chromosome"/>
</dbReference>
<dbReference type="KEGG" id="cbi:CLJ_B2296"/>
<reference evidence="2 3" key="1">
    <citation type="journal article" date="2007" name="PLoS ONE">
        <title>Analysis of the neurotoxin complex genes in Clostridium botulinum A1-A4 and B1 strains: BoNT/A3, /Ba4 and /B1 clusters are located within plasmids.</title>
        <authorList>
            <person name="Smith T.J."/>
            <person name="Hill K.K."/>
            <person name="Foley B.T."/>
            <person name="Detter J.C."/>
            <person name="Munk A.C."/>
            <person name="Bruce D.C."/>
            <person name="Doggett N.A."/>
            <person name="Smith L.A."/>
            <person name="Marks J.D."/>
            <person name="Xie G."/>
            <person name="Brettin T.S."/>
        </authorList>
    </citation>
    <scope>NUCLEOTIDE SEQUENCE [LARGE SCALE GENOMIC DNA]</scope>
    <source>
        <strain evidence="3">657 / Type Ba4</strain>
    </source>
</reference>
<dbReference type="InterPro" id="IPR029063">
    <property type="entry name" value="SAM-dependent_MTases_sf"/>
</dbReference>
<dbReference type="AlphaFoldDB" id="A0A3F2ZV41"/>
<dbReference type="EMBL" id="CP001083">
    <property type="protein sequence ID" value="ACQ55052.1"/>
    <property type="molecule type" value="Genomic_DNA"/>
</dbReference>